<dbReference type="EMBL" id="CAEZTC010000096">
    <property type="protein sequence ID" value="CAB4561147.1"/>
    <property type="molecule type" value="Genomic_DNA"/>
</dbReference>
<accession>A0A6J6DB17</accession>
<name>A0A6J6DB17_9ZZZZ</name>
<gene>
    <name evidence="1" type="ORF">UFOPK1572_00844</name>
    <name evidence="2" type="ORF">UFOPK2169_00686</name>
</gene>
<dbReference type="AlphaFoldDB" id="A0A6J6DB17"/>
<sequence length="59" mass="5877">MGAAYDTSTVRNAATTVSSVSTTFASVPDAETFVTPIGVPFTVTVKLLGIAVVAATASL</sequence>
<dbReference type="EMBL" id="CAEZWE010000021">
    <property type="protein sequence ID" value="CAB4649823.1"/>
    <property type="molecule type" value="Genomic_DNA"/>
</dbReference>
<evidence type="ECO:0000313" key="1">
    <source>
        <dbReference type="EMBL" id="CAB4561147.1"/>
    </source>
</evidence>
<proteinExistence type="predicted"/>
<reference evidence="1" key="1">
    <citation type="submission" date="2020-05" db="EMBL/GenBank/DDBJ databases">
        <authorList>
            <person name="Chiriac C."/>
            <person name="Salcher M."/>
            <person name="Ghai R."/>
            <person name="Kavagutti S V."/>
        </authorList>
    </citation>
    <scope>NUCLEOTIDE SEQUENCE</scope>
</reference>
<evidence type="ECO:0000313" key="2">
    <source>
        <dbReference type="EMBL" id="CAB4649823.1"/>
    </source>
</evidence>
<protein>
    <submittedName>
        <fullName evidence="1">Unannotated protein</fullName>
    </submittedName>
</protein>
<organism evidence="1">
    <name type="scientific">freshwater metagenome</name>
    <dbReference type="NCBI Taxonomy" id="449393"/>
    <lineage>
        <taxon>unclassified sequences</taxon>
        <taxon>metagenomes</taxon>
        <taxon>ecological metagenomes</taxon>
    </lineage>
</organism>